<dbReference type="NCBIfam" id="TIGR01444">
    <property type="entry name" value="fkbM_fam"/>
    <property type="match status" value="1"/>
</dbReference>
<reference evidence="2" key="1">
    <citation type="journal article" date="2021" name="Genome Biol. Evol.">
        <title>Continental-Scale Gene Flow Prevents Allopatric Divergence of Pelagic Freshwater Bacteria.</title>
        <authorList>
            <person name="Hoetzinger M."/>
            <person name="Pitt A."/>
            <person name="Huemer A."/>
            <person name="Hahn M.W."/>
        </authorList>
    </citation>
    <scope>NUCLEOTIDE SEQUENCE</scope>
    <source>
        <strain evidence="2">AP-YLGG-20-G6</strain>
    </source>
</reference>
<dbReference type="GO" id="GO:0008171">
    <property type="term" value="F:O-methyltransferase activity"/>
    <property type="evidence" value="ECO:0007669"/>
    <property type="project" value="TreeGrafter"/>
</dbReference>
<dbReference type="GO" id="GO:0032259">
    <property type="term" value="P:methylation"/>
    <property type="evidence" value="ECO:0007669"/>
    <property type="project" value="UniProtKB-KW"/>
</dbReference>
<dbReference type="InterPro" id="IPR006342">
    <property type="entry name" value="FkbM_mtfrase"/>
</dbReference>
<evidence type="ECO:0000259" key="1">
    <source>
        <dbReference type="Pfam" id="PF05050"/>
    </source>
</evidence>
<dbReference type="InterPro" id="IPR029063">
    <property type="entry name" value="SAM-dependent_MTases_sf"/>
</dbReference>
<sequence length="238" mass="26734">MKKIIKKLIRRTGFDLHRFNHASTPFGLFIAGINNFEIDLVVDVGANTGQFSEELRDGGFTGHILSIEPLSAAHQVLLQNSQGDDSWEVFPRCAVGDIDGEAMINVSQNSVSSSILPMLSIHSIVAPQSSYVTQEKILIFKLDSILPAKIKDFNSPLLKIDTQGFEWNVLDGARNVLPRIKAIQMELSLVHLYDGQYLWLECIERLKNLGFSLWSIQPAFTDHETGQTLQFDGFFIRQ</sequence>
<keyword evidence="2" id="KW-0489">Methyltransferase</keyword>
<name>A0AAE2YLX4_9BURK</name>
<dbReference type="PANTHER" id="PTHR36973">
    <property type="entry name" value="SLL1456 PROTEIN-RELATED"/>
    <property type="match status" value="1"/>
</dbReference>
<keyword evidence="2" id="KW-0808">Transferase</keyword>
<protein>
    <submittedName>
        <fullName evidence="2">FkbM family methyltransferase</fullName>
    </submittedName>
</protein>
<feature type="domain" description="Methyltransferase FkbM" evidence="1">
    <location>
        <begin position="43"/>
        <end position="212"/>
    </location>
</feature>
<evidence type="ECO:0000313" key="2">
    <source>
        <dbReference type="EMBL" id="MBT8591847.1"/>
    </source>
</evidence>
<dbReference type="EMBL" id="JAANGI010000001">
    <property type="protein sequence ID" value="MBT8591847.1"/>
    <property type="molecule type" value="Genomic_DNA"/>
</dbReference>
<evidence type="ECO:0000313" key="3">
    <source>
        <dbReference type="Proteomes" id="UP000762271"/>
    </source>
</evidence>
<comment type="caution">
    <text evidence="2">The sequence shown here is derived from an EMBL/GenBank/DDBJ whole genome shotgun (WGS) entry which is preliminary data.</text>
</comment>
<dbReference type="AlphaFoldDB" id="A0AAE2YLX4"/>
<gene>
    <name evidence="2" type="ORF">G6693_07910</name>
</gene>
<dbReference type="PANTHER" id="PTHR36973:SF4">
    <property type="entry name" value="NODULATION PROTEIN"/>
    <property type="match status" value="1"/>
</dbReference>
<proteinExistence type="predicted"/>
<organism evidence="2 3">
    <name type="scientific">Polynucleobacter paneuropaeus</name>
    <dbReference type="NCBI Taxonomy" id="2527775"/>
    <lineage>
        <taxon>Bacteria</taxon>
        <taxon>Pseudomonadati</taxon>
        <taxon>Pseudomonadota</taxon>
        <taxon>Betaproteobacteria</taxon>
        <taxon>Burkholderiales</taxon>
        <taxon>Burkholderiaceae</taxon>
        <taxon>Polynucleobacter</taxon>
    </lineage>
</organism>
<accession>A0AAE2YLX4</accession>
<dbReference type="Gene3D" id="3.40.50.150">
    <property type="entry name" value="Vaccinia Virus protein VP39"/>
    <property type="match status" value="1"/>
</dbReference>
<dbReference type="InterPro" id="IPR053188">
    <property type="entry name" value="FkbM_Methyltransferase"/>
</dbReference>
<dbReference type="Pfam" id="PF05050">
    <property type="entry name" value="Methyltransf_21"/>
    <property type="match status" value="1"/>
</dbReference>
<dbReference type="Proteomes" id="UP000762271">
    <property type="component" value="Unassembled WGS sequence"/>
</dbReference>
<dbReference type="SUPFAM" id="SSF53335">
    <property type="entry name" value="S-adenosyl-L-methionine-dependent methyltransferases"/>
    <property type="match status" value="1"/>
</dbReference>